<dbReference type="EMBL" id="CM044703">
    <property type="protein sequence ID" value="KAI5670706.1"/>
    <property type="molecule type" value="Genomic_DNA"/>
</dbReference>
<evidence type="ECO:0000313" key="1">
    <source>
        <dbReference type="EMBL" id="KAI5670706.1"/>
    </source>
</evidence>
<dbReference type="Proteomes" id="UP001060085">
    <property type="component" value="Linkage Group LG03"/>
</dbReference>
<gene>
    <name evidence="1" type="ORF">M9H77_11070</name>
</gene>
<evidence type="ECO:0000313" key="2">
    <source>
        <dbReference type="Proteomes" id="UP001060085"/>
    </source>
</evidence>
<comment type="caution">
    <text evidence="1">The sequence shown here is derived from an EMBL/GenBank/DDBJ whole genome shotgun (WGS) entry which is preliminary data.</text>
</comment>
<organism evidence="1 2">
    <name type="scientific">Catharanthus roseus</name>
    <name type="common">Madagascar periwinkle</name>
    <name type="synonym">Vinca rosea</name>
    <dbReference type="NCBI Taxonomy" id="4058"/>
    <lineage>
        <taxon>Eukaryota</taxon>
        <taxon>Viridiplantae</taxon>
        <taxon>Streptophyta</taxon>
        <taxon>Embryophyta</taxon>
        <taxon>Tracheophyta</taxon>
        <taxon>Spermatophyta</taxon>
        <taxon>Magnoliopsida</taxon>
        <taxon>eudicotyledons</taxon>
        <taxon>Gunneridae</taxon>
        <taxon>Pentapetalae</taxon>
        <taxon>asterids</taxon>
        <taxon>lamiids</taxon>
        <taxon>Gentianales</taxon>
        <taxon>Apocynaceae</taxon>
        <taxon>Rauvolfioideae</taxon>
        <taxon>Vinceae</taxon>
        <taxon>Catharanthinae</taxon>
        <taxon>Catharanthus</taxon>
    </lineage>
</organism>
<sequence>MAFYISIYVLVFTSFVISGIEATLLLGQPDVSCFFIFGDSLFDNGNNNNHNTTSKANYPPYGIDFPHGPTGRFTNGRTIADILAEFLGFENYIPPFAIAKEEEVIKGVNYASGAAGILDESGKNLGDRLPLNKQLQNHQTTISRLETLLPNKTSVKEHLNKCLYIVGIGNNDYLNNYFTPEFFPTSKLYTPHQYAQVLIQQYSQQLNRIYELGARKVAVFGLGPIGCTPASIKVYGRNGIKCVEFMNDAVQLFNEKLKSLVDEFNAKFHDAKFTYINIFNILSAAPAALGLRILNQPCCIDSTTKGHCTPNLLPCPIRILNVFWDTLHPSEVSNLFAAKRAYNSILPSDAYPLNIHHLAMY</sequence>
<name>A0ACC0BDK0_CATRO</name>
<reference evidence="2" key="1">
    <citation type="journal article" date="2023" name="Nat. Plants">
        <title>Single-cell RNA sequencing provides a high-resolution roadmap for understanding the multicellular compartmentation of specialized metabolism.</title>
        <authorList>
            <person name="Sun S."/>
            <person name="Shen X."/>
            <person name="Li Y."/>
            <person name="Li Y."/>
            <person name="Wang S."/>
            <person name="Li R."/>
            <person name="Zhang H."/>
            <person name="Shen G."/>
            <person name="Guo B."/>
            <person name="Wei J."/>
            <person name="Xu J."/>
            <person name="St-Pierre B."/>
            <person name="Chen S."/>
            <person name="Sun C."/>
        </authorList>
    </citation>
    <scope>NUCLEOTIDE SEQUENCE [LARGE SCALE GENOMIC DNA]</scope>
</reference>
<keyword evidence="2" id="KW-1185">Reference proteome</keyword>
<accession>A0ACC0BDK0</accession>
<protein>
    <submittedName>
        <fullName evidence="1">Uncharacterized protein</fullName>
    </submittedName>
</protein>
<proteinExistence type="predicted"/>